<dbReference type="KEGG" id="nvr:FEJ81_15670"/>
<dbReference type="PROSITE" id="PS51318">
    <property type="entry name" value="TAT"/>
    <property type="match status" value="1"/>
</dbReference>
<gene>
    <name evidence="2" type="ORF">FEJ81_15670</name>
</gene>
<evidence type="ECO:0000313" key="3">
    <source>
        <dbReference type="Proteomes" id="UP000302218"/>
    </source>
</evidence>
<accession>A0A4P8WJQ6</accession>
<dbReference type="Proteomes" id="UP000302218">
    <property type="component" value="Chromosome"/>
</dbReference>
<dbReference type="AlphaFoldDB" id="A0A4P8WJQ6"/>
<dbReference type="GeneID" id="40266741"/>
<evidence type="ECO:0000256" key="1">
    <source>
        <dbReference type="SAM" id="MobiDB-lite"/>
    </source>
</evidence>
<dbReference type="InterPro" id="IPR006311">
    <property type="entry name" value="TAT_signal"/>
</dbReference>
<organism evidence="2 3">
    <name type="scientific">Natrinema versiforme</name>
    <dbReference type="NCBI Taxonomy" id="88724"/>
    <lineage>
        <taxon>Archaea</taxon>
        <taxon>Methanobacteriati</taxon>
        <taxon>Methanobacteriota</taxon>
        <taxon>Stenosarchaea group</taxon>
        <taxon>Halobacteria</taxon>
        <taxon>Halobacteriales</taxon>
        <taxon>Natrialbaceae</taxon>
        <taxon>Natrinema</taxon>
    </lineage>
</organism>
<sequence>MISRRNLLRQGVGLGAAGGVASLAGCNDTTAGDTESETETDGGPTSYIEWLSDPTARDVGEVQFGYTDVAGLLETDAFVKADTMRESYRDVFGERFDIESVAYSLTVDRLFVLSGEFDGSTIVADRGLEDDGRYGKFDIYTGAPGGFAFAATDEYLVAATDPTGRERGPRAALESAIDAANGDGDRFVDESDEFSRLVAELPAGAVVSGTVSTEPDAGTGGNDRRVGVGTSQRLSDDRLITGGVIRYADEDAADAADLETAADDFTGETAAVTEIAQEGRTVTVTVETAPEDMTLNLP</sequence>
<dbReference type="OrthoDB" id="176566at2157"/>
<dbReference type="RefSeq" id="WP_138246171.1">
    <property type="nucleotide sequence ID" value="NZ_CP040330.1"/>
</dbReference>
<evidence type="ECO:0000313" key="2">
    <source>
        <dbReference type="EMBL" id="QCS43719.1"/>
    </source>
</evidence>
<dbReference type="EMBL" id="CP040330">
    <property type="protein sequence ID" value="QCS43719.1"/>
    <property type="molecule type" value="Genomic_DNA"/>
</dbReference>
<dbReference type="PROSITE" id="PS51257">
    <property type="entry name" value="PROKAR_LIPOPROTEIN"/>
    <property type="match status" value="1"/>
</dbReference>
<reference evidence="3" key="1">
    <citation type="submission" date="2019-05" db="EMBL/GenBank/DDBJ databases">
        <title>Genome sequence and methylation pattern of the halophilic Archaeon Natrinema versiforme BOL5-4.</title>
        <authorList>
            <person name="DasSarma P."/>
            <person name="Anton B.P."/>
            <person name="DasSarma S.L."/>
            <person name="Martinez F.L."/>
            <person name="Guzman D."/>
            <person name="Roberts R.J."/>
            <person name="DasSarma S."/>
        </authorList>
    </citation>
    <scope>NUCLEOTIDE SEQUENCE [LARGE SCALE GENOMIC DNA]</scope>
    <source>
        <strain evidence="3">BOL5-4</strain>
    </source>
</reference>
<feature type="region of interest" description="Disordered" evidence="1">
    <location>
        <begin position="209"/>
        <end position="229"/>
    </location>
</feature>
<proteinExistence type="predicted"/>
<protein>
    <submittedName>
        <fullName evidence="2">Uncharacterized protein</fullName>
    </submittedName>
</protein>
<name>A0A4P8WJQ6_9EURY</name>